<evidence type="ECO:0000256" key="9">
    <source>
        <dbReference type="ARBA" id="ARBA00023235"/>
    </source>
</evidence>
<keyword evidence="3" id="KW-0547">Nucleotide-binding</keyword>
<feature type="domain" description="Helicase ATP-binding" evidence="11">
    <location>
        <begin position="8"/>
        <end position="362"/>
    </location>
</feature>
<keyword evidence="7" id="KW-0408">Iron</keyword>
<dbReference type="InterPro" id="IPR006554">
    <property type="entry name" value="Helicase-like_DEXD_c2"/>
</dbReference>
<proteinExistence type="predicted"/>
<dbReference type="GO" id="GO:0003677">
    <property type="term" value="F:DNA binding"/>
    <property type="evidence" value="ECO:0007669"/>
    <property type="project" value="InterPro"/>
</dbReference>
<dbReference type="PROSITE" id="PS51193">
    <property type="entry name" value="HELICASE_ATP_BIND_2"/>
    <property type="match status" value="1"/>
</dbReference>
<dbReference type="OrthoDB" id="19182at2759"/>
<dbReference type="GO" id="GO:0005634">
    <property type="term" value="C:nucleus"/>
    <property type="evidence" value="ECO:0007669"/>
    <property type="project" value="UniProtKB-SubCell"/>
</dbReference>
<dbReference type="InterPro" id="IPR006935">
    <property type="entry name" value="Helicase/UvrB_N"/>
</dbReference>
<reference evidence="12 13" key="1">
    <citation type="journal article" date="2015" name="Mol. Biochem. Parasitol.">
        <title>Identification of polymorphic genes for use in assemblage B genotyping assays through comparative genomics of multiple assemblage B Giardia duodenalis isolates.</title>
        <authorList>
            <person name="Wielinga C."/>
            <person name="Thompson R.C."/>
            <person name="Monis P."/>
            <person name="Ryan U."/>
        </authorList>
    </citation>
    <scope>NUCLEOTIDE SEQUENCE [LARGE SCALE GENOMIC DNA]</scope>
    <source>
        <strain evidence="12 13">BAH15c1</strain>
    </source>
</reference>
<dbReference type="PANTHER" id="PTHR11472:SF47">
    <property type="entry name" value="FANCONI ANEMIA GROUP J PROTEIN"/>
    <property type="match status" value="1"/>
</dbReference>
<organism evidence="12 13">
    <name type="scientific">Giardia duodenalis assemblage B</name>
    <dbReference type="NCBI Taxonomy" id="1394984"/>
    <lineage>
        <taxon>Eukaryota</taxon>
        <taxon>Metamonada</taxon>
        <taxon>Diplomonadida</taxon>
        <taxon>Hexamitidae</taxon>
        <taxon>Giardiinae</taxon>
        <taxon>Giardia</taxon>
    </lineage>
</organism>
<gene>
    <name evidence="12" type="ORF">QR46_0196</name>
</gene>
<evidence type="ECO:0000256" key="6">
    <source>
        <dbReference type="ARBA" id="ARBA00022840"/>
    </source>
</evidence>
<keyword evidence="6" id="KW-0067">ATP-binding</keyword>
<evidence type="ECO:0000256" key="2">
    <source>
        <dbReference type="ARBA" id="ARBA00022723"/>
    </source>
</evidence>
<keyword evidence="8" id="KW-0411">Iron-sulfur</keyword>
<evidence type="ECO:0000256" key="3">
    <source>
        <dbReference type="ARBA" id="ARBA00022741"/>
    </source>
</evidence>
<dbReference type="SUPFAM" id="SSF52540">
    <property type="entry name" value="P-loop containing nucleoside triphosphate hydrolases"/>
    <property type="match status" value="2"/>
</dbReference>
<dbReference type="InterPro" id="IPR027417">
    <property type="entry name" value="P-loop_NTPase"/>
</dbReference>
<dbReference type="SMART" id="SM00491">
    <property type="entry name" value="HELICc2"/>
    <property type="match status" value="1"/>
</dbReference>
<evidence type="ECO:0000256" key="7">
    <source>
        <dbReference type="ARBA" id="ARBA00023004"/>
    </source>
</evidence>
<dbReference type="SMART" id="SM00488">
    <property type="entry name" value="DEXDc2"/>
    <property type="match status" value="1"/>
</dbReference>
<keyword evidence="10" id="KW-0539">Nucleus</keyword>
<dbReference type="InterPro" id="IPR010614">
    <property type="entry name" value="RAD3-like_helicase_DEAD"/>
</dbReference>
<dbReference type="GO" id="GO:1990918">
    <property type="term" value="P:double-strand break repair involved in meiotic recombination"/>
    <property type="evidence" value="ECO:0007669"/>
    <property type="project" value="TreeGrafter"/>
</dbReference>
<keyword evidence="5 12" id="KW-0347">Helicase</keyword>
<dbReference type="GO" id="GO:0051536">
    <property type="term" value="F:iron-sulfur cluster binding"/>
    <property type="evidence" value="ECO:0007669"/>
    <property type="project" value="UniProtKB-KW"/>
</dbReference>
<evidence type="ECO:0000313" key="13">
    <source>
        <dbReference type="Proteomes" id="UP000070089"/>
    </source>
</evidence>
<dbReference type="NCBIfam" id="TIGR00604">
    <property type="entry name" value="rad3"/>
    <property type="match status" value="1"/>
</dbReference>
<dbReference type="EMBL" id="JXTI01000003">
    <property type="protein sequence ID" value="KWX15740.1"/>
    <property type="molecule type" value="Genomic_DNA"/>
</dbReference>
<dbReference type="AlphaFoldDB" id="A0A132P088"/>
<evidence type="ECO:0000256" key="1">
    <source>
        <dbReference type="ARBA" id="ARBA00004123"/>
    </source>
</evidence>
<dbReference type="GO" id="GO:0005524">
    <property type="term" value="F:ATP binding"/>
    <property type="evidence" value="ECO:0007669"/>
    <property type="project" value="UniProtKB-KW"/>
</dbReference>
<dbReference type="Pfam" id="PF04851">
    <property type="entry name" value="ResIII"/>
    <property type="match status" value="1"/>
</dbReference>
<evidence type="ECO:0000256" key="5">
    <source>
        <dbReference type="ARBA" id="ARBA00022806"/>
    </source>
</evidence>
<dbReference type="Pfam" id="PF13307">
    <property type="entry name" value="Helicase_C_2"/>
    <property type="match status" value="1"/>
</dbReference>
<keyword evidence="4" id="KW-0378">Hydrolase</keyword>
<dbReference type="Gene3D" id="3.40.50.300">
    <property type="entry name" value="P-loop containing nucleotide triphosphate hydrolases"/>
    <property type="match status" value="2"/>
</dbReference>
<dbReference type="InterPro" id="IPR006555">
    <property type="entry name" value="ATP-dep_Helicase_C"/>
</dbReference>
<dbReference type="VEuPathDB" id="GiardiaDB:QR46_0196"/>
<dbReference type="PANTHER" id="PTHR11472">
    <property type="entry name" value="DNA REPAIR DEAD HELICASE RAD3/XP-D SUBFAMILY MEMBER"/>
    <property type="match status" value="1"/>
</dbReference>
<keyword evidence="9" id="KW-0413">Isomerase</keyword>
<dbReference type="InterPro" id="IPR013020">
    <property type="entry name" value="Rad3/Chl1-like"/>
</dbReference>
<dbReference type="InterPro" id="IPR045028">
    <property type="entry name" value="DinG/Rad3-like"/>
</dbReference>
<sequence>MTATLRIKGVEFQFPFEPYSSQIEYMNSLITALNGKENALLESPTGTGKTLSLLIPALAYQERCISFLSLANSLERRHKTSTNMSEFSKIQNAPSNISLSHAGAKELLEWACQTFDFRDCVAMDARLGTMSLNSTARWVVEQPPPKILYAARTHAQIEQAIKQLKKHVEVISSVPADTNSSLSWPIAMLGSRRVFCINERTHTYAAAANITLDMACKKVCDDRQCRYYFGEGDGEAVAQKYRQYYYEGSNERLDDLEDFLGYCKNESRCPYYLGRALVPQAKIITTPYNYILSSKSRTAELCDMLNNSILLIDEGHNIGQACCDVFSSSIAVNTLLEATNEIQYLQKIVTTQRLGPGDKAATIELEENWFSKPNTYGPATPYVGTSEPKTKLARKSVTRLYSLSDALPPQSDIDAISNLINIVSTYFAKRLTLICGETPTSFSVYDISKTVYDLLLAMNFESSDHTAQTMHTSRAATVNETAKFYLSSKSTTTHSNVTQDLHKKQSQFSLLIDTISILIQSNPDLAPDYADKPLHLLEASDFILAISNIMAYSQTGSEFRFIMSKQKDNDPKSRPTKPKSARGLSEFLNNFIEKRSADAASALPSQTGWQVHLLCMTPQSILKTIIMGERVRSVILTSGTLAPFSALQAELGLPFGVSISCPHIVPSSNYLFRVITGTTGAPLLGTYTHRESGSYQRLLGYALQVCVRGVIGGTLVFFSSYKYMAQVLDSWKTDGTEAALRSGAHGDSRDLFVEPVRQQDCDIVVKKYKDSCDAGGCPILFVVCRGKLAEGIDFSNNYCRCALVISLPYPNISDPLLKAKMDWLDKHSALKGGDWYSVHAYRSVNQALGRALRHKDDYGCMFLLDQRYSTEASRKQLSGWLADHLVSVELSESSVQKEKVFMETCAFYSRHVLHRSSGGLRSNALSGNSLAIRKPDAPLFETKDELAFLMQEFANPVRGKEEMCSSTISSDETSSAVYQLLAKFKGKLTETRYKQLKLLLRDVQSVAKCDHNKIQHLCSDLATLLYSRALSREVEELLKILEPYVVSELKTQIKFLQKRL</sequence>
<keyword evidence="2" id="KW-0479">Metal-binding</keyword>
<evidence type="ECO:0000259" key="11">
    <source>
        <dbReference type="PROSITE" id="PS51193"/>
    </source>
</evidence>
<dbReference type="GO" id="GO:0046872">
    <property type="term" value="F:metal ion binding"/>
    <property type="evidence" value="ECO:0007669"/>
    <property type="project" value="UniProtKB-KW"/>
</dbReference>
<accession>A0A132P088</accession>
<dbReference type="GO" id="GO:0006289">
    <property type="term" value="P:nucleotide-excision repair"/>
    <property type="evidence" value="ECO:0007669"/>
    <property type="project" value="TreeGrafter"/>
</dbReference>
<comment type="caution">
    <text evidence="12">The sequence shown here is derived from an EMBL/GenBank/DDBJ whole genome shotgun (WGS) entry which is preliminary data.</text>
</comment>
<dbReference type="GO" id="GO:0003678">
    <property type="term" value="F:DNA helicase activity"/>
    <property type="evidence" value="ECO:0007669"/>
    <property type="project" value="InterPro"/>
</dbReference>
<dbReference type="Pfam" id="PF06733">
    <property type="entry name" value="DEAD_2"/>
    <property type="match status" value="1"/>
</dbReference>
<name>A0A132P088_GIAIN</name>
<comment type="subcellular location">
    <subcellularLocation>
        <location evidence="1">Nucleus</location>
    </subcellularLocation>
</comment>
<dbReference type="GO" id="GO:0016818">
    <property type="term" value="F:hydrolase activity, acting on acid anhydrides, in phosphorus-containing anhydrides"/>
    <property type="evidence" value="ECO:0007669"/>
    <property type="project" value="InterPro"/>
</dbReference>
<evidence type="ECO:0000313" key="12">
    <source>
        <dbReference type="EMBL" id="KWX15740.1"/>
    </source>
</evidence>
<evidence type="ECO:0000256" key="8">
    <source>
        <dbReference type="ARBA" id="ARBA00023014"/>
    </source>
</evidence>
<dbReference type="Proteomes" id="UP000070089">
    <property type="component" value="Unassembled WGS sequence"/>
</dbReference>
<evidence type="ECO:0000256" key="4">
    <source>
        <dbReference type="ARBA" id="ARBA00022801"/>
    </source>
</evidence>
<protein>
    <submittedName>
        <fullName evidence="12">TFIIH basal transcription factor complex helicase subunit/ helicase/ C-terminal domain</fullName>
    </submittedName>
</protein>
<evidence type="ECO:0000256" key="10">
    <source>
        <dbReference type="ARBA" id="ARBA00023242"/>
    </source>
</evidence>
<dbReference type="InterPro" id="IPR014013">
    <property type="entry name" value="Helic_SF1/SF2_ATP-bd_DinG/Rad3"/>
</dbReference>